<dbReference type="OrthoDB" id="3830900at2"/>
<dbReference type="InterPro" id="IPR041881">
    <property type="entry name" value="PqqD_sf"/>
</dbReference>
<evidence type="ECO:0000313" key="2">
    <source>
        <dbReference type="Proteomes" id="UP000221369"/>
    </source>
</evidence>
<evidence type="ECO:0000313" key="1">
    <source>
        <dbReference type="EMBL" id="PFG30442.1"/>
    </source>
</evidence>
<dbReference type="Gene3D" id="1.10.10.1150">
    <property type="entry name" value="Coenzyme PQQ synthesis protein D (PqqD)"/>
    <property type="match status" value="1"/>
</dbReference>
<protein>
    <submittedName>
        <fullName evidence="1">Coenzyme PQQ synthesis protein D (PqqD)</fullName>
    </submittedName>
</protein>
<keyword evidence="2" id="KW-1185">Reference proteome</keyword>
<accession>A0A2A9DWR9</accession>
<proteinExistence type="predicted"/>
<dbReference type="Pfam" id="PF05402">
    <property type="entry name" value="PqqD"/>
    <property type="match status" value="1"/>
</dbReference>
<reference evidence="1 2" key="1">
    <citation type="submission" date="2017-10" db="EMBL/GenBank/DDBJ databases">
        <title>Sequencing the genomes of 1000 actinobacteria strains.</title>
        <authorList>
            <person name="Klenk H.-P."/>
        </authorList>
    </citation>
    <scope>NUCLEOTIDE SEQUENCE [LARGE SCALE GENOMIC DNA]</scope>
    <source>
        <strain evidence="1 2">DSM 21798</strain>
    </source>
</reference>
<name>A0A2A9DWR9_9MICO</name>
<dbReference type="RefSeq" id="WP_098406904.1">
    <property type="nucleotide sequence ID" value="NZ_PDJE01000001.1"/>
</dbReference>
<dbReference type="EMBL" id="PDJE01000001">
    <property type="protein sequence ID" value="PFG30442.1"/>
    <property type="molecule type" value="Genomic_DNA"/>
</dbReference>
<comment type="caution">
    <text evidence="1">The sequence shown here is derived from an EMBL/GenBank/DDBJ whole genome shotgun (WGS) entry which is preliminary data.</text>
</comment>
<dbReference type="InterPro" id="IPR008792">
    <property type="entry name" value="PQQD"/>
</dbReference>
<dbReference type="Proteomes" id="UP000221369">
    <property type="component" value="Unassembled WGS sequence"/>
</dbReference>
<sequence>MKLRTEGVTWQEIDGELVILDLESSVYLTTNVAGAVLAKRLREDRTMADLTGTLTAEFGIDAETAQRDAYDFVQQLREKNLLLEV</sequence>
<dbReference type="AlphaFoldDB" id="A0A2A9DWR9"/>
<organism evidence="1 2">
    <name type="scientific">Paramicrobacterium agarici</name>
    <dbReference type="NCBI Taxonomy" id="630514"/>
    <lineage>
        <taxon>Bacteria</taxon>
        <taxon>Bacillati</taxon>
        <taxon>Actinomycetota</taxon>
        <taxon>Actinomycetes</taxon>
        <taxon>Micrococcales</taxon>
        <taxon>Microbacteriaceae</taxon>
        <taxon>Paramicrobacterium</taxon>
    </lineage>
</organism>
<gene>
    <name evidence="1" type="ORF">ATJ78_1371</name>
</gene>